<feature type="compositionally biased region" description="Basic residues" evidence="10">
    <location>
        <begin position="433"/>
        <end position="442"/>
    </location>
</feature>
<feature type="compositionally biased region" description="Basic and acidic residues" evidence="10">
    <location>
        <begin position="448"/>
        <end position="472"/>
    </location>
</feature>
<evidence type="ECO:0000256" key="6">
    <source>
        <dbReference type="ARBA" id="ARBA00023015"/>
    </source>
</evidence>
<gene>
    <name evidence="13" type="primary">LOC110985520</name>
</gene>
<dbReference type="SUPFAM" id="SSF52768">
    <property type="entry name" value="Arginase/deacetylase"/>
    <property type="match status" value="1"/>
</dbReference>
<dbReference type="InterPro" id="IPR003084">
    <property type="entry name" value="HDAC_I/II"/>
</dbReference>
<evidence type="ECO:0000256" key="3">
    <source>
        <dbReference type="ARBA" id="ARBA00022491"/>
    </source>
</evidence>
<keyword evidence="12" id="KW-1185">Reference proteome</keyword>
<evidence type="ECO:0000256" key="2">
    <source>
        <dbReference type="ARBA" id="ARBA00012111"/>
    </source>
</evidence>
<name>A0A8B7Z9E6_ACAPL</name>
<dbReference type="EC" id="3.5.1.98" evidence="2"/>
<dbReference type="Proteomes" id="UP000694845">
    <property type="component" value="Unplaced"/>
</dbReference>
<keyword evidence="5" id="KW-0156">Chromatin regulator</keyword>
<dbReference type="PRINTS" id="PR01270">
    <property type="entry name" value="HDASUPER"/>
</dbReference>
<protein>
    <recommendedName>
        <fullName evidence="2">histone deacetylase</fullName>
        <ecNumber evidence="2">3.5.1.98</ecNumber>
    </recommendedName>
</protein>
<keyword evidence="6" id="KW-0805">Transcription regulation</keyword>
<dbReference type="OrthoDB" id="1918432at2759"/>
<dbReference type="GO" id="GO:0016581">
    <property type="term" value="C:NuRD complex"/>
    <property type="evidence" value="ECO:0007669"/>
    <property type="project" value="TreeGrafter"/>
</dbReference>
<dbReference type="GO" id="GO:0005737">
    <property type="term" value="C:cytoplasm"/>
    <property type="evidence" value="ECO:0007669"/>
    <property type="project" value="UniProtKB-ARBA"/>
</dbReference>
<feature type="compositionally biased region" description="Basic and acidic residues" evidence="10">
    <location>
        <begin position="495"/>
        <end position="515"/>
    </location>
</feature>
<organism evidence="12 13">
    <name type="scientific">Acanthaster planci</name>
    <name type="common">Crown-of-thorns starfish</name>
    <dbReference type="NCBI Taxonomy" id="133434"/>
    <lineage>
        <taxon>Eukaryota</taxon>
        <taxon>Metazoa</taxon>
        <taxon>Echinodermata</taxon>
        <taxon>Eleutherozoa</taxon>
        <taxon>Asterozoa</taxon>
        <taxon>Asteroidea</taxon>
        <taxon>Valvatacea</taxon>
        <taxon>Valvatida</taxon>
        <taxon>Acanthasteridae</taxon>
        <taxon>Acanthaster</taxon>
    </lineage>
</organism>
<dbReference type="GO" id="GO:0141221">
    <property type="term" value="F:histone deacetylase activity, hydrolytic mechanism"/>
    <property type="evidence" value="ECO:0007669"/>
    <property type="project" value="UniProtKB-EC"/>
</dbReference>
<feature type="compositionally biased region" description="Acidic residues" evidence="10">
    <location>
        <begin position="416"/>
        <end position="426"/>
    </location>
</feature>
<evidence type="ECO:0000256" key="10">
    <source>
        <dbReference type="SAM" id="MobiDB-lite"/>
    </source>
</evidence>
<evidence type="ECO:0000256" key="1">
    <source>
        <dbReference type="ARBA" id="ARBA00004123"/>
    </source>
</evidence>
<evidence type="ECO:0000259" key="11">
    <source>
        <dbReference type="Pfam" id="PF00850"/>
    </source>
</evidence>
<dbReference type="KEGG" id="aplc:110985520"/>
<dbReference type="FunFam" id="3.40.800.20:FF:000003">
    <property type="entry name" value="Histone deacetylase"/>
    <property type="match status" value="1"/>
</dbReference>
<dbReference type="OMA" id="EHRWDKH"/>
<evidence type="ECO:0000256" key="9">
    <source>
        <dbReference type="ARBA" id="ARBA00061569"/>
    </source>
</evidence>
<comment type="similarity">
    <text evidence="9">Belongs to the histone deacetylase family. HD Type 1 subfamily.</text>
</comment>
<comment type="subcellular location">
    <subcellularLocation>
        <location evidence="1">Nucleus</location>
    </subcellularLocation>
</comment>
<evidence type="ECO:0000313" key="12">
    <source>
        <dbReference type="Proteomes" id="UP000694845"/>
    </source>
</evidence>
<dbReference type="PANTHER" id="PTHR10625">
    <property type="entry name" value="HISTONE DEACETYLASE HDAC1-RELATED"/>
    <property type="match status" value="1"/>
</dbReference>
<dbReference type="GeneID" id="110985520"/>
<evidence type="ECO:0000256" key="5">
    <source>
        <dbReference type="ARBA" id="ARBA00022853"/>
    </source>
</evidence>
<dbReference type="InterPro" id="IPR037138">
    <property type="entry name" value="His_deacetylse_dom_sf"/>
</dbReference>
<evidence type="ECO:0000313" key="13">
    <source>
        <dbReference type="RefSeq" id="XP_022102294.1"/>
    </source>
</evidence>
<dbReference type="RefSeq" id="XP_022102294.1">
    <property type="nucleotide sequence ID" value="XM_022246602.1"/>
</dbReference>
<sequence>MASTGSKKRVCYYYDGDVGNYYYGQGHPMKPHRIRMTHNLILNYGLYRKMEIYRPHKAVMEEMTKYHSDDYIKFLRTIRPDNMSEYTKQMQRFNVGEDCPVFDGLYEFCQLSGGGSVAGAVKLNKQQTDIAVNWAGGLHHAKKSEASGFCYVNDIVLAILELLKYHQRVLYIDIDIHHGDGVEEAFYTTDRVMTVSFHKYGEYFPGTGDLRDIGAGKGKYYAVNFPLRDGIDDESYEHIFKPIMSKVMEMYQPSAVVLQCGADSLSGDRLGCFNLTLKGHAKCVEFMKQYNLPLLLLGGGGYTIRNVARCWTYETATALGVEIANELPYNDYFEYFGPDFKLHISPSNMTNQNTGDYLEKIKTRLYENLRMIPHAPGVQIQPILEDALRDESDNEEEEHSDKRISIMSRDKRIACDEEFSDSEDEGEGGRRDIRSHRRKRQRPAQDTQAKEAAEKSAEARREREELTNKEKVTASAAVNAEPMDISTSEPPAKGPETEKPVPDSQKPIDVKEEKPAVSAKTDSPPAKEGNDVTKPAPSAQTTPPPAPPAQSTEEKMEH</sequence>
<dbReference type="AlphaFoldDB" id="A0A8B7Z9E6"/>
<evidence type="ECO:0000256" key="4">
    <source>
        <dbReference type="ARBA" id="ARBA00022801"/>
    </source>
</evidence>
<evidence type="ECO:0000256" key="7">
    <source>
        <dbReference type="ARBA" id="ARBA00023163"/>
    </source>
</evidence>
<keyword evidence="4" id="KW-0378">Hydrolase</keyword>
<proteinExistence type="inferred from homology"/>
<keyword evidence="8" id="KW-0539">Nucleus</keyword>
<dbReference type="PANTHER" id="PTHR10625:SF10">
    <property type="entry name" value="HISTONE DEACETYLASE HDAC1"/>
    <property type="match status" value="1"/>
</dbReference>
<dbReference type="InterPro" id="IPR023696">
    <property type="entry name" value="Ureohydrolase_dom_sf"/>
</dbReference>
<dbReference type="GO" id="GO:0031507">
    <property type="term" value="P:heterochromatin formation"/>
    <property type="evidence" value="ECO:0007669"/>
    <property type="project" value="TreeGrafter"/>
</dbReference>
<reference evidence="13" key="1">
    <citation type="submission" date="2025-08" db="UniProtKB">
        <authorList>
            <consortium name="RefSeq"/>
        </authorList>
    </citation>
    <scope>IDENTIFICATION</scope>
</reference>
<dbReference type="InterPro" id="IPR000286">
    <property type="entry name" value="HDACs"/>
</dbReference>
<keyword evidence="7" id="KW-0804">Transcription</keyword>
<evidence type="ECO:0000256" key="8">
    <source>
        <dbReference type="ARBA" id="ARBA00023242"/>
    </source>
</evidence>
<feature type="region of interest" description="Disordered" evidence="10">
    <location>
        <begin position="415"/>
        <end position="558"/>
    </location>
</feature>
<feature type="domain" description="Histone deacetylase" evidence="11">
    <location>
        <begin position="27"/>
        <end position="317"/>
    </location>
</feature>
<dbReference type="Gene3D" id="3.40.800.20">
    <property type="entry name" value="Histone deacetylase domain"/>
    <property type="match status" value="1"/>
</dbReference>
<keyword evidence="3" id="KW-0678">Repressor</keyword>
<dbReference type="PRINTS" id="PR01271">
    <property type="entry name" value="HISDACETLASE"/>
</dbReference>
<dbReference type="Pfam" id="PF00850">
    <property type="entry name" value="Hist_deacetyl"/>
    <property type="match status" value="1"/>
</dbReference>
<dbReference type="InterPro" id="IPR023801">
    <property type="entry name" value="His_deacetylse_dom"/>
</dbReference>
<dbReference type="GO" id="GO:0140297">
    <property type="term" value="F:DNA-binding transcription factor binding"/>
    <property type="evidence" value="ECO:0007669"/>
    <property type="project" value="UniProtKB-ARBA"/>
</dbReference>
<accession>A0A8B7Z9E6</accession>